<gene>
    <name evidence="5" type="ORF">D3218_00670</name>
</gene>
<comment type="subunit">
    <text evidence="2">Homotetramer.</text>
</comment>
<keyword evidence="3" id="KW-0521">NADP</keyword>
<dbReference type="GO" id="GO:0006006">
    <property type="term" value="P:glucose metabolic process"/>
    <property type="evidence" value="ECO:0007669"/>
    <property type="project" value="TreeGrafter"/>
</dbReference>
<evidence type="ECO:0000256" key="1">
    <source>
        <dbReference type="ARBA" id="ARBA00006484"/>
    </source>
</evidence>
<feature type="domain" description="Ketoreductase" evidence="4">
    <location>
        <begin position="6"/>
        <end position="188"/>
    </location>
</feature>
<dbReference type="GO" id="GO:0050038">
    <property type="term" value="F:L-xylulose reductase (NADPH) activity"/>
    <property type="evidence" value="ECO:0007669"/>
    <property type="project" value="TreeGrafter"/>
</dbReference>
<comment type="similarity">
    <text evidence="1">Belongs to the short-chain dehydrogenases/reductases (SDR) family.</text>
</comment>
<dbReference type="Gene3D" id="3.40.50.720">
    <property type="entry name" value="NAD(P)-binding Rossmann-like Domain"/>
    <property type="match status" value="1"/>
</dbReference>
<dbReference type="PANTHER" id="PTHR44252">
    <property type="entry name" value="D-ERYTHRULOSE REDUCTASE"/>
    <property type="match status" value="1"/>
</dbReference>
<dbReference type="InterPro" id="IPR057326">
    <property type="entry name" value="KR_dom"/>
</dbReference>
<protein>
    <submittedName>
        <fullName evidence="5">SDR family oxidoreductase</fullName>
    </submittedName>
</protein>
<dbReference type="FunFam" id="3.40.50.720:FF:000084">
    <property type="entry name" value="Short-chain dehydrogenase reductase"/>
    <property type="match status" value="1"/>
</dbReference>
<dbReference type="OrthoDB" id="7255009at2"/>
<evidence type="ECO:0000313" key="6">
    <source>
        <dbReference type="Proteomes" id="UP000265750"/>
    </source>
</evidence>
<dbReference type="PRINTS" id="PR00080">
    <property type="entry name" value="SDRFAMILY"/>
</dbReference>
<accession>A0A3A1WRL0</accession>
<dbReference type="GO" id="GO:0005997">
    <property type="term" value="P:xylulose metabolic process"/>
    <property type="evidence" value="ECO:0007669"/>
    <property type="project" value="TreeGrafter"/>
</dbReference>
<dbReference type="InterPro" id="IPR036291">
    <property type="entry name" value="NAD(P)-bd_dom_sf"/>
</dbReference>
<proteinExistence type="inferred from homology"/>
<sequence>MDFKGRTAIVTGAGKGIGRHVATLLGERGARVVALGRTRNDLDALAVETGCRAIAVDLADAAAARRAAAEALPADLLVNCAGINILEPFLEMKDESFDTVQAINVRAAAIVSQVFARDLIRRDAPGAIVNVSSISSFLGFRDHAAYCASKGALDGLTRVMANELGPHRIRVNAVNPGVTMTELARVAWSAPEKGGPMLARTPVGRFAETRDVAEAILFLLSDAAAMVHGHALPVEGGFLAN</sequence>
<dbReference type="InterPro" id="IPR020904">
    <property type="entry name" value="Sc_DH/Rdtase_CS"/>
</dbReference>
<evidence type="ECO:0000256" key="2">
    <source>
        <dbReference type="ARBA" id="ARBA00011881"/>
    </source>
</evidence>
<reference evidence="6" key="1">
    <citation type="submission" date="2018-09" db="EMBL/GenBank/DDBJ databases">
        <authorList>
            <person name="Tuo L."/>
        </authorList>
    </citation>
    <scope>NUCLEOTIDE SEQUENCE [LARGE SCALE GENOMIC DNA]</scope>
    <source>
        <strain evidence="6">M2BS4Y-1</strain>
    </source>
</reference>
<dbReference type="Proteomes" id="UP000265750">
    <property type="component" value="Unassembled WGS sequence"/>
</dbReference>
<dbReference type="PROSITE" id="PS00061">
    <property type="entry name" value="ADH_SHORT"/>
    <property type="match status" value="1"/>
</dbReference>
<dbReference type="EMBL" id="QYRN01000001">
    <property type="protein sequence ID" value="RIY03315.1"/>
    <property type="molecule type" value="Genomic_DNA"/>
</dbReference>
<dbReference type="SMART" id="SM00822">
    <property type="entry name" value="PKS_KR"/>
    <property type="match status" value="1"/>
</dbReference>
<evidence type="ECO:0000259" key="4">
    <source>
        <dbReference type="SMART" id="SM00822"/>
    </source>
</evidence>
<keyword evidence="6" id="KW-1185">Reference proteome</keyword>
<name>A0A3A1WRL0_9HYPH</name>
<dbReference type="PRINTS" id="PR00081">
    <property type="entry name" value="GDHRDH"/>
</dbReference>
<evidence type="ECO:0000256" key="3">
    <source>
        <dbReference type="ARBA" id="ARBA00022857"/>
    </source>
</evidence>
<organism evidence="5 6">
    <name type="scientific">Aureimonas flava</name>
    <dbReference type="NCBI Taxonomy" id="2320271"/>
    <lineage>
        <taxon>Bacteria</taxon>
        <taxon>Pseudomonadati</taxon>
        <taxon>Pseudomonadota</taxon>
        <taxon>Alphaproteobacteria</taxon>
        <taxon>Hyphomicrobiales</taxon>
        <taxon>Aurantimonadaceae</taxon>
        <taxon>Aureimonas</taxon>
    </lineage>
</organism>
<comment type="caution">
    <text evidence="5">The sequence shown here is derived from an EMBL/GenBank/DDBJ whole genome shotgun (WGS) entry which is preliminary data.</text>
</comment>
<dbReference type="AlphaFoldDB" id="A0A3A1WRL0"/>
<dbReference type="Pfam" id="PF13561">
    <property type="entry name" value="adh_short_C2"/>
    <property type="match status" value="1"/>
</dbReference>
<evidence type="ECO:0000313" key="5">
    <source>
        <dbReference type="EMBL" id="RIY03315.1"/>
    </source>
</evidence>
<dbReference type="SUPFAM" id="SSF51735">
    <property type="entry name" value="NAD(P)-binding Rossmann-fold domains"/>
    <property type="match status" value="1"/>
</dbReference>
<dbReference type="InterPro" id="IPR051737">
    <property type="entry name" value="L-xylulose/Carbonyl_redctase"/>
</dbReference>
<dbReference type="GO" id="GO:0004090">
    <property type="term" value="F:carbonyl reductase (NADPH) activity"/>
    <property type="evidence" value="ECO:0007669"/>
    <property type="project" value="TreeGrafter"/>
</dbReference>
<dbReference type="PANTHER" id="PTHR44252:SF3">
    <property type="entry name" value="D-ERYTHRULOSE REDUCTASE-RELATED"/>
    <property type="match status" value="1"/>
</dbReference>
<dbReference type="InterPro" id="IPR002347">
    <property type="entry name" value="SDR_fam"/>
</dbReference>
<dbReference type="RefSeq" id="WP_119537973.1">
    <property type="nucleotide sequence ID" value="NZ_QYRN01000001.1"/>
</dbReference>